<keyword evidence="9" id="KW-0206">Cytoskeleton</keyword>
<evidence type="ECO:0000256" key="11">
    <source>
        <dbReference type="ARBA" id="ARBA00023254"/>
    </source>
</evidence>
<keyword evidence="7 14" id="KW-0175">Coiled coil</keyword>
<dbReference type="InterPro" id="IPR043597">
    <property type="entry name" value="TPH_dom"/>
</dbReference>
<comment type="subcellular location">
    <subcellularLocation>
        <location evidence="2">Cytoplasm</location>
        <location evidence="2">Cytoskeleton</location>
        <location evidence="2">Flagellum axoneme</location>
    </subcellularLocation>
    <subcellularLocation>
        <location evidence="1">Nucleus</location>
    </subcellularLocation>
</comment>
<evidence type="ECO:0000256" key="12">
    <source>
        <dbReference type="ARBA" id="ARBA00023273"/>
    </source>
</evidence>
<evidence type="ECO:0000313" key="16">
    <source>
        <dbReference type="EMBL" id="RZF39542.1"/>
    </source>
</evidence>
<organism evidence="16 17">
    <name type="scientific">Laodelphax striatellus</name>
    <name type="common">Small brown planthopper</name>
    <name type="synonym">Delphax striatella</name>
    <dbReference type="NCBI Taxonomy" id="195883"/>
    <lineage>
        <taxon>Eukaryota</taxon>
        <taxon>Metazoa</taxon>
        <taxon>Ecdysozoa</taxon>
        <taxon>Arthropoda</taxon>
        <taxon>Hexapoda</taxon>
        <taxon>Insecta</taxon>
        <taxon>Pterygota</taxon>
        <taxon>Neoptera</taxon>
        <taxon>Paraneoptera</taxon>
        <taxon>Hemiptera</taxon>
        <taxon>Auchenorrhyncha</taxon>
        <taxon>Fulgoroidea</taxon>
        <taxon>Delphacidae</taxon>
        <taxon>Criomorphinae</taxon>
        <taxon>Laodelphax</taxon>
    </lineage>
</organism>
<name>A0A482X1K6_LAOST</name>
<dbReference type="OrthoDB" id="6623927at2759"/>
<dbReference type="EMBL" id="QKKF02019844">
    <property type="protein sequence ID" value="RZF39542.1"/>
    <property type="molecule type" value="Genomic_DNA"/>
</dbReference>
<evidence type="ECO:0000256" key="4">
    <source>
        <dbReference type="ARBA" id="ARBA00014813"/>
    </source>
</evidence>
<evidence type="ECO:0000313" key="17">
    <source>
        <dbReference type="Proteomes" id="UP000291343"/>
    </source>
</evidence>
<evidence type="ECO:0000256" key="6">
    <source>
        <dbReference type="ARBA" id="ARBA00022846"/>
    </source>
</evidence>
<evidence type="ECO:0000256" key="2">
    <source>
        <dbReference type="ARBA" id="ARBA00004611"/>
    </source>
</evidence>
<comment type="similarity">
    <text evidence="3">Belongs to the MNS1 family.</text>
</comment>
<keyword evidence="6" id="KW-0282">Flagellum</keyword>
<dbReference type="InParanoid" id="A0A482X1K6"/>
<proteinExistence type="inferred from homology"/>
<dbReference type="GO" id="GO:0051321">
    <property type="term" value="P:meiotic cell cycle"/>
    <property type="evidence" value="ECO:0007669"/>
    <property type="project" value="UniProtKB-KW"/>
</dbReference>
<gene>
    <name evidence="16" type="ORF">LSTR_LSTR001063</name>
</gene>
<protein>
    <recommendedName>
        <fullName evidence="4">Meiosis-specific nuclear structural protein 1</fullName>
    </recommendedName>
</protein>
<dbReference type="InterPro" id="IPR026504">
    <property type="entry name" value="MNS1"/>
</dbReference>
<evidence type="ECO:0000256" key="7">
    <source>
        <dbReference type="ARBA" id="ARBA00023054"/>
    </source>
</evidence>
<feature type="coiled-coil region" evidence="14">
    <location>
        <begin position="190"/>
        <end position="273"/>
    </location>
</feature>
<comment type="function">
    <text evidence="13">Microtubule inner protein (MIP) part of the dynein-decorated doublet microtubules (DMTs) in cilia axoneme, which is required for motile cilia beating. May play a role in the control of meiotic division and germ cell differentiation through regulation of pairing and recombination during meiosis. Required for sperm flagella assembly. May play a role in the assembly and function of the outer dynein arm-docking complex (ODA-DC). ODA-DC mediates outer dynein arms (ODA) binding onto the axonemal doublet microtubules.</text>
</comment>
<evidence type="ECO:0000259" key="15">
    <source>
        <dbReference type="Pfam" id="PF13868"/>
    </source>
</evidence>
<dbReference type="Proteomes" id="UP000291343">
    <property type="component" value="Unassembled WGS sequence"/>
</dbReference>
<evidence type="ECO:0000256" key="3">
    <source>
        <dbReference type="ARBA" id="ARBA00009158"/>
    </source>
</evidence>
<dbReference type="Pfam" id="PF13868">
    <property type="entry name" value="TPH"/>
    <property type="match status" value="1"/>
</dbReference>
<dbReference type="GO" id="GO:0031514">
    <property type="term" value="C:motile cilium"/>
    <property type="evidence" value="ECO:0007669"/>
    <property type="project" value="TreeGrafter"/>
</dbReference>
<comment type="caution">
    <text evidence="16">The sequence shown here is derived from an EMBL/GenBank/DDBJ whole genome shotgun (WGS) entry which is preliminary data.</text>
</comment>
<sequence length="398" mass="49291">MRRVQDTGGSSRMTQEEFVQLKLRQQLRQSSVELRELEAKLKVAYVNKELHAQIQERLTAKAIEKENERRIKEAMNTVMEQQKEDEQRREIEIMRRKLEYRKELQQQIEETSRVDEEAFRIFLKEKAMIDAIAQQLHDEEIRRQERDLIKKMKTRDELDSFILMKEAWMRKEKELIEEEDRKLIEYWHQKDIIEEARKKEQQEVTEELEKRKQVLMQYLVEQKEKKEHEQQVMEEFAMKVQRLRDEERIREEMEKAVQQKIELKRVNDKQRRDRLEELERERQLDDLYRQQLLDKFAEDERIDQMTKERRRLKIIDHRRAVQIQMEERQRRRVEEERRLREMERLEDDQIRSRFKMIEEERLRMLRKHATHLIGFLPKNLLQPNDLPHLGSSIVKGDE</sequence>
<evidence type="ECO:0000256" key="8">
    <source>
        <dbReference type="ARBA" id="ARBA00023069"/>
    </source>
</evidence>
<feature type="domain" description="Trichohyalin-plectin-homology" evidence="15">
    <location>
        <begin position="27"/>
        <end position="378"/>
    </location>
</feature>
<evidence type="ECO:0000256" key="14">
    <source>
        <dbReference type="SAM" id="Coils"/>
    </source>
</evidence>
<evidence type="ECO:0000256" key="9">
    <source>
        <dbReference type="ARBA" id="ARBA00023212"/>
    </source>
</evidence>
<evidence type="ECO:0000256" key="13">
    <source>
        <dbReference type="ARBA" id="ARBA00046114"/>
    </source>
</evidence>
<keyword evidence="11" id="KW-0469">Meiosis</keyword>
<evidence type="ECO:0000256" key="1">
    <source>
        <dbReference type="ARBA" id="ARBA00004123"/>
    </source>
</evidence>
<keyword evidence="10" id="KW-0539">Nucleus</keyword>
<accession>A0A482X1K6</accession>
<dbReference type="GO" id="GO:0044782">
    <property type="term" value="P:cilium organization"/>
    <property type="evidence" value="ECO:0007669"/>
    <property type="project" value="TreeGrafter"/>
</dbReference>
<evidence type="ECO:0000256" key="10">
    <source>
        <dbReference type="ARBA" id="ARBA00023242"/>
    </source>
</evidence>
<dbReference type="SMR" id="A0A482X1K6"/>
<dbReference type="AlphaFoldDB" id="A0A482X1K6"/>
<keyword evidence="5" id="KW-0963">Cytoplasm</keyword>
<keyword evidence="17" id="KW-1185">Reference proteome</keyword>
<reference evidence="16 17" key="1">
    <citation type="journal article" date="2017" name="Gigascience">
        <title>Genome sequence of the small brown planthopper, Laodelphax striatellus.</title>
        <authorList>
            <person name="Zhu J."/>
            <person name="Jiang F."/>
            <person name="Wang X."/>
            <person name="Yang P."/>
            <person name="Bao Y."/>
            <person name="Zhao W."/>
            <person name="Wang W."/>
            <person name="Lu H."/>
            <person name="Wang Q."/>
            <person name="Cui N."/>
            <person name="Li J."/>
            <person name="Chen X."/>
            <person name="Luo L."/>
            <person name="Yu J."/>
            <person name="Kang L."/>
            <person name="Cui F."/>
        </authorList>
    </citation>
    <scope>NUCLEOTIDE SEQUENCE [LARGE SCALE GENOMIC DNA]</scope>
    <source>
        <strain evidence="16">Lst14</strain>
    </source>
</reference>
<dbReference type="STRING" id="195883.A0A482X1K6"/>
<keyword evidence="12" id="KW-0966">Cell projection</keyword>
<evidence type="ECO:0000256" key="5">
    <source>
        <dbReference type="ARBA" id="ARBA00022490"/>
    </source>
</evidence>
<dbReference type="PANTHER" id="PTHR19265:SF0">
    <property type="entry name" value="MEIOSIS-SPECIFIC NUCLEAR STRUCTURAL PROTEIN 1"/>
    <property type="match status" value="1"/>
</dbReference>
<keyword evidence="8" id="KW-0969">Cilium</keyword>
<dbReference type="PANTHER" id="PTHR19265">
    <property type="entry name" value="MEIOSIS-SPECIFIC NUCLEAR STRUCTURAL PROTEIN 1"/>
    <property type="match status" value="1"/>
</dbReference>
<dbReference type="GO" id="GO:0005634">
    <property type="term" value="C:nucleus"/>
    <property type="evidence" value="ECO:0007669"/>
    <property type="project" value="UniProtKB-SubCell"/>
</dbReference>